<dbReference type="InterPro" id="IPR011990">
    <property type="entry name" value="TPR-like_helical_dom_sf"/>
</dbReference>
<accession>A0A450SHH4</accession>
<evidence type="ECO:0000259" key="1">
    <source>
        <dbReference type="Pfam" id="PF12770"/>
    </source>
</evidence>
<dbReference type="Gene3D" id="1.25.40.10">
    <property type="entry name" value="Tetratricopeptide repeat domain"/>
    <property type="match status" value="1"/>
</dbReference>
<dbReference type="Pfam" id="PF12770">
    <property type="entry name" value="CHAT"/>
    <property type="match status" value="1"/>
</dbReference>
<proteinExistence type="predicted"/>
<dbReference type="EMBL" id="CAADFD010000012">
    <property type="protein sequence ID" value="VFJ52601.1"/>
    <property type="molecule type" value="Genomic_DNA"/>
</dbReference>
<dbReference type="AlphaFoldDB" id="A0A450SHH4"/>
<dbReference type="InterPro" id="IPR024983">
    <property type="entry name" value="CHAT_dom"/>
</dbReference>
<dbReference type="PANTHER" id="PTHR10098">
    <property type="entry name" value="RAPSYN-RELATED"/>
    <property type="match status" value="1"/>
</dbReference>
<name>A0A450SHH4_9GAMM</name>
<protein>
    <submittedName>
        <fullName evidence="2">CHAT domain-containing protein</fullName>
    </submittedName>
</protein>
<gene>
    <name evidence="2" type="ORF">BECKFW1821B_GA0114236_101248</name>
</gene>
<organism evidence="2">
    <name type="scientific">Candidatus Kentrum sp. FW</name>
    <dbReference type="NCBI Taxonomy" id="2126338"/>
    <lineage>
        <taxon>Bacteria</taxon>
        <taxon>Pseudomonadati</taxon>
        <taxon>Pseudomonadota</taxon>
        <taxon>Gammaproteobacteria</taxon>
        <taxon>Candidatus Kentrum</taxon>
    </lineage>
</organism>
<feature type="domain" description="CHAT" evidence="1">
    <location>
        <begin position="591"/>
        <end position="899"/>
    </location>
</feature>
<evidence type="ECO:0000313" key="2">
    <source>
        <dbReference type="EMBL" id="VFJ52601.1"/>
    </source>
</evidence>
<reference evidence="2" key="1">
    <citation type="submission" date="2019-02" db="EMBL/GenBank/DDBJ databases">
        <authorList>
            <person name="Gruber-Vodicka R. H."/>
            <person name="Seah K. B. B."/>
        </authorList>
    </citation>
    <scope>NUCLEOTIDE SEQUENCE</scope>
    <source>
        <strain evidence="2">BECK_BZ106</strain>
    </source>
</reference>
<dbReference type="PANTHER" id="PTHR10098:SF108">
    <property type="entry name" value="TETRATRICOPEPTIDE REPEAT PROTEIN 28"/>
    <property type="match status" value="1"/>
</dbReference>
<sequence>MKQTGRNSLLLGKRLLAVIGLCVSMSSLGLEERHAQIDMSNGSAVMDAARAESNQSCASPRARELFARASSLGESYADLYLAWSYDPLRCDEPGTDPEKAAELYRTFADRKAVSGSDNAVNAWIRLVEQGLASPAPFSSVPALLTHYGETLLEHSNSEALGFLKRAFIAGEERASQVLRRAMAVPNSHDTEKQDTWSSYKRESERKEAACTLGEALMARFPDGERENEAIDTLRQCSFKLSLAEIFMKRLKENRAEETDQIWLLRWLPEQSNWFSEKKTQTLEKLVSNLSMSSASDEARETVAEYLYQRAQGDIYGVNMLADWQRLVENLEHALQVDPSDTRLARHADGLYVAVLYLRSENPSDDLQKARALALRRAAVNYAEDVESLNPRQLARLAVLSWHGFSSDSSADTTRRLFQMLADRGDVAAQHTMVLHKEFPTLFETSHVDFIRHIDNLTKSRSGVCSQGNLASAINVQTSLYARLSERRGFPNVAREVAGHGVNGQSLYSMIPPRSAVALFTRDDLASCVWLLGQKPEPLFAAIYLPSDFVRNRIAEFLYAEQIDEMRKSRVPIPRGVKVQLQPAAHVEKGPALQVLPYALFPGPITDRLKELAALTVVPFGDIGTIPFAAMPFPGTDIAMLDRMSISIAPNIVDLFAAGYTKPKQDSRRYSRWRHSEGFAREIPGCENKDQGAWRRHVFEDFQADNRVPIEAALIVGDPDFSQEPEFIMPQLPGARIEAKDVARQLGAKPLIGKKATLATVTEAASQSDLLYFASHGIAFEKSGLDGFIALANAGRLSARNVQMLCLKRARLTVLSACQTGLGQSVGGGVIGLARAFQIAGVPNVVMSLWNVDDEATRTLMTRFMSEIQKGAPTPEALRTAMRFVRETKPEPRYWASFTVFSEMLNGR</sequence>